<comment type="caution">
    <text evidence="3">The sequence shown here is derived from an EMBL/GenBank/DDBJ whole genome shotgun (WGS) entry which is preliminary data.</text>
</comment>
<evidence type="ECO:0000313" key="3">
    <source>
        <dbReference type="EMBL" id="KAF9679386.1"/>
    </source>
</evidence>
<proteinExistence type="predicted"/>
<dbReference type="AlphaFoldDB" id="A0A835MZP2"/>
<feature type="domain" description="DUF4220" evidence="2">
    <location>
        <begin position="65"/>
        <end position="407"/>
    </location>
</feature>
<sequence length="688" mass="79001">MNGARAGNLKSYMDIPKVPETVERLWNGWELRVVMLLSLFLQMFLIICGRIRKYTAGFWIGNLVWLAYLSADWVATFSLGILAQKIGDSETNCINSNRGSIPAFWAPVLLVHLGGPDTITAYSMEDNELWLRHLLVLGSQVAVAFYAFTRSWWSEDPLLFVAIPIFVAGIIKYGERNWVLRSASSKQYRNSVYSEMNELREKFGNFPNSELFEMTHTQLVEKLRLSDIIPQARFLHEAYLFFQMFRVLFADLVLAESIHLATHIILKEKSAMDAFKLVEVEMGFMYDVLYTKLEKVRSSRVIFRAITFLGLVSALLAFSLGMSKNNHAYSTAEITISYLLLYGAIVIEIYSVVVLLFSDWAMLWLTGLRKPLFNFVYQTIYSTQILSFLHNDKRWESRMAQHNLISFQRSKGKLTRISLKKLLGKSNIQSLKDVGADLKEFIFQHLLDKQTRYNLRMRTPDFLHEILSERGDHVIGLEECLGNLDWSVKHPDFNESLLTWHIATDICYHDDVRKNVAEAKNDGDANNIHPNREIKMSIELSNYMVYLLLDYPFLLPRGIGKERYNQTCSAVDDGADLLGPIISGQDPSWDSYETMLRFENSPRKVSALWAGFKLAKSLQALVTQNGWETKRKWEMMSQVWVEMLTYAASHCGWKDHAQTLTRGGELVSHVHLLMAHLGLSEQCLTTGR</sequence>
<evidence type="ECO:0000256" key="1">
    <source>
        <dbReference type="SAM" id="Phobius"/>
    </source>
</evidence>
<keyword evidence="4" id="KW-1185">Reference proteome</keyword>
<dbReference type="PANTHER" id="PTHR31325">
    <property type="entry name" value="OS01G0798800 PROTEIN-RELATED"/>
    <property type="match status" value="1"/>
</dbReference>
<gene>
    <name evidence="3" type="ORF">SADUNF_Sadunf06G0009800</name>
</gene>
<feature type="transmembrane region" description="Helical" evidence="1">
    <location>
        <begin position="103"/>
        <end position="122"/>
    </location>
</feature>
<feature type="transmembrane region" description="Helical" evidence="1">
    <location>
        <begin position="63"/>
        <end position="83"/>
    </location>
</feature>
<dbReference type="Proteomes" id="UP000657918">
    <property type="component" value="Unassembled WGS sequence"/>
</dbReference>
<accession>A0A835MZP2</accession>
<dbReference type="Pfam" id="PF13968">
    <property type="entry name" value="DUF4220"/>
    <property type="match status" value="1"/>
</dbReference>
<evidence type="ECO:0000313" key="4">
    <source>
        <dbReference type="Proteomes" id="UP000657918"/>
    </source>
</evidence>
<dbReference type="Pfam" id="PF04578">
    <property type="entry name" value="DUF594"/>
    <property type="match status" value="1"/>
</dbReference>
<dbReference type="InterPro" id="IPR007658">
    <property type="entry name" value="DUF594"/>
</dbReference>
<keyword evidence="1" id="KW-1133">Transmembrane helix</keyword>
<feature type="transmembrane region" description="Helical" evidence="1">
    <location>
        <begin position="340"/>
        <end position="365"/>
    </location>
</feature>
<dbReference type="EMBL" id="JADGMS010000006">
    <property type="protein sequence ID" value="KAF9679386.1"/>
    <property type="molecule type" value="Genomic_DNA"/>
</dbReference>
<evidence type="ECO:0000259" key="2">
    <source>
        <dbReference type="Pfam" id="PF13968"/>
    </source>
</evidence>
<keyword evidence="1" id="KW-0812">Transmembrane</keyword>
<keyword evidence="1" id="KW-0472">Membrane</keyword>
<organism evidence="3 4">
    <name type="scientific">Salix dunnii</name>
    <dbReference type="NCBI Taxonomy" id="1413687"/>
    <lineage>
        <taxon>Eukaryota</taxon>
        <taxon>Viridiplantae</taxon>
        <taxon>Streptophyta</taxon>
        <taxon>Embryophyta</taxon>
        <taxon>Tracheophyta</taxon>
        <taxon>Spermatophyta</taxon>
        <taxon>Magnoliopsida</taxon>
        <taxon>eudicotyledons</taxon>
        <taxon>Gunneridae</taxon>
        <taxon>Pentapetalae</taxon>
        <taxon>rosids</taxon>
        <taxon>fabids</taxon>
        <taxon>Malpighiales</taxon>
        <taxon>Salicaceae</taxon>
        <taxon>Saliceae</taxon>
        <taxon>Salix</taxon>
    </lineage>
</organism>
<protein>
    <recommendedName>
        <fullName evidence="2">DUF4220 domain-containing protein</fullName>
    </recommendedName>
</protein>
<feature type="transmembrane region" description="Helical" evidence="1">
    <location>
        <begin position="33"/>
        <end position="51"/>
    </location>
</feature>
<reference evidence="3 4" key="1">
    <citation type="submission" date="2020-10" db="EMBL/GenBank/DDBJ databases">
        <title>Plant Genome Project.</title>
        <authorList>
            <person name="Zhang R.-G."/>
        </authorList>
    </citation>
    <scope>NUCLEOTIDE SEQUENCE [LARGE SCALE GENOMIC DNA]</scope>
    <source>
        <strain evidence="3">FAFU-HL-1</strain>
        <tissue evidence="3">Leaf</tissue>
    </source>
</reference>
<feature type="transmembrane region" description="Helical" evidence="1">
    <location>
        <begin position="158"/>
        <end position="174"/>
    </location>
</feature>
<name>A0A835MZP2_9ROSI</name>
<feature type="transmembrane region" description="Helical" evidence="1">
    <location>
        <begin position="134"/>
        <end position="152"/>
    </location>
</feature>
<feature type="transmembrane region" description="Helical" evidence="1">
    <location>
        <begin position="301"/>
        <end position="320"/>
    </location>
</feature>
<dbReference type="InterPro" id="IPR025315">
    <property type="entry name" value="DUF4220"/>
</dbReference>
<dbReference type="OrthoDB" id="1689146at2759"/>